<gene>
    <name evidence="3" type="primary">Piso0_002257</name>
    <name evidence="3" type="ORF">GNLVRS01_PISO0J08083g</name>
</gene>
<dbReference type="InterPro" id="IPR018618">
    <property type="entry name" value="GID4/10-like"/>
</dbReference>
<sequence length="299" mass="34474">MPVSEKQKAGDLKTLKELNRNTKSDKESKIGKAKETVDKDKKDIYQAQIEESSKVFHSPVTKSNISNAQNYRADVNTGNKMPVFSNSYLKPNATFIGEQESDKGKYHVRVEFKTIDLVNSLMTGFLQISGLIENHPEITTFFKGEIINNPLCKYKWQTDSKKRPSDTVIKNYAFATEKSQWGSYLSNDLEHWRRLTGLHLLNNEMLEQRLHDIQYNTETNDGCIYMRWKEEFLLPDSRVKQIKGASFEGFYYIVLNLSQGSRLPGAISGLYYHKDSDKFQSLNLKFVEDKGMSSKFDFV</sequence>
<protein>
    <submittedName>
        <fullName evidence="3">Piso0_002257 protein</fullName>
    </submittedName>
</protein>
<evidence type="ECO:0000313" key="3">
    <source>
        <dbReference type="EMBL" id="CCE82527.1"/>
    </source>
</evidence>
<dbReference type="EMBL" id="FO082050">
    <property type="protein sequence ID" value="CCE82527.1"/>
    <property type="molecule type" value="Genomic_DNA"/>
</dbReference>
<proteinExistence type="inferred from homology"/>
<dbReference type="PANTHER" id="PTHR14534">
    <property type="entry name" value="VACUOLAR IMPORT AND DEGRADATION PROTEIN 24"/>
    <property type="match status" value="1"/>
</dbReference>
<dbReference type="OMA" id="NILGFYY"/>
<dbReference type="InParanoid" id="G8YC46"/>
<dbReference type="PANTHER" id="PTHR14534:SF3">
    <property type="entry name" value="GID COMPLEX SUBUNIT 4 HOMOLOG"/>
    <property type="match status" value="1"/>
</dbReference>
<dbReference type="GO" id="GO:0007039">
    <property type="term" value="P:protein catabolic process in the vacuole"/>
    <property type="evidence" value="ECO:0007669"/>
    <property type="project" value="TreeGrafter"/>
</dbReference>
<feature type="region of interest" description="Disordered" evidence="2">
    <location>
        <begin position="1"/>
        <end position="37"/>
    </location>
</feature>
<dbReference type="eggNOG" id="KOG4635">
    <property type="taxonomic scope" value="Eukaryota"/>
</dbReference>
<dbReference type="GO" id="GO:0045721">
    <property type="term" value="P:negative regulation of gluconeogenesis"/>
    <property type="evidence" value="ECO:0007669"/>
    <property type="project" value="TreeGrafter"/>
</dbReference>
<dbReference type="GO" id="GO:0006623">
    <property type="term" value="P:protein targeting to vacuole"/>
    <property type="evidence" value="ECO:0007669"/>
    <property type="project" value="TreeGrafter"/>
</dbReference>
<dbReference type="AlphaFoldDB" id="G8YC46"/>
<accession>G8YC46</accession>
<reference evidence="3 4" key="1">
    <citation type="journal article" date="2012" name="G3 (Bethesda)">
        <title>Pichia sorbitophila, an interspecies yeast hybrid reveals early steps of genome resolution following polyploidization.</title>
        <authorList>
            <person name="Leh Louis V."/>
            <person name="Despons L."/>
            <person name="Friedrich A."/>
            <person name="Martin T."/>
            <person name="Durrens P."/>
            <person name="Casaregola S."/>
            <person name="Neuveglise C."/>
            <person name="Fairhead C."/>
            <person name="Marck C."/>
            <person name="Cruz J.A."/>
            <person name="Straub M.L."/>
            <person name="Kugler V."/>
            <person name="Sacerdot C."/>
            <person name="Uzunov Z."/>
            <person name="Thierry A."/>
            <person name="Weiss S."/>
            <person name="Bleykasten C."/>
            <person name="De Montigny J."/>
            <person name="Jacques N."/>
            <person name="Jung P."/>
            <person name="Lemaire M."/>
            <person name="Mallet S."/>
            <person name="Morel G."/>
            <person name="Richard G.F."/>
            <person name="Sarkar A."/>
            <person name="Savel G."/>
            <person name="Schacherer J."/>
            <person name="Seret M.L."/>
            <person name="Talla E."/>
            <person name="Samson G."/>
            <person name="Jubin C."/>
            <person name="Poulain J."/>
            <person name="Vacherie B."/>
            <person name="Barbe V."/>
            <person name="Pelletier E."/>
            <person name="Sherman D.J."/>
            <person name="Westhof E."/>
            <person name="Weissenbach J."/>
            <person name="Baret P.V."/>
            <person name="Wincker P."/>
            <person name="Gaillardin C."/>
            <person name="Dujon B."/>
            <person name="Souciet J.L."/>
        </authorList>
    </citation>
    <scope>NUCLEOTIDE SEQUENCE [LARGE SCALE GENOMIC DNA]</scope>
    <source>
        <strain evidence="4">ATCC MYA-4447 / BCRC 22081 / CBS 7064 / NBRC 10061 / NRRL Y-12695</strain>
    </source>
</reference>
<evidence type="ECO:0000256" key="2">
    <source>
        <dbReference type="SAM" id="MobiDB-lite"/>
    </source>
</evidence>
<dbReference type="GO" id="GO:0043161">
    <property type="term" value="P:proteasome-mediated ubiquitin-dependent protein catabolic process"/>
    <property type="evidence" value="ECO:0007669"/>
    <property type="project" value="TreeGrafter"/>
</dbReference>
<dbReference type="GO" id="GO:0034657">
    <property type="term" value="C:GID complex"/>
    <property type="evidence" value="ECO:0007669"/>
    <property type="project" value="TreeGrafter"/>
</dbReference>
<organism evidence="3 4">
    <name type="scientific">Pichia sorbitophila (strain ATCC MYA-4447 / BCRC 22081 / CBS 7064 / NBRC 10061 / NRRL Y-12695)</name>
    <name type="common">Hybrid yeast</name>
    <dbReference type="NCBI Taxonomy" id="559304"/>
    <lineage>
        <taxon>Eukaryota</taxon>
        <taxon>Fungi</taxon>
        <taxon>Dikarya</taxon>
        <taxon>Ascomycota</taxon>
        <taxon>Saccharomycotina</taxon>
        <taxon>Pichiomycetes</taxon>
        <taxon>Debaryomycetaceae</taxon>
        <taxon>Millerozyma</taxon>
    </lineage>
</organism>
<dbReference type="Proteomes" id="UP000005222">
    <property type="component" value="Chromosome J"/>
</dbReference>
<keyword evidence="4" id="KW-1185">Reference proteome</keyword>
<dbReference type="GO" id="GO:0005773">
    <property type="term" value="C:vacuole"/>
    <property type="evidence" value="ECO:0007669"/>
    <property type="project" value="GOC"/>
</dbReference>
<dbReference type="OrthoDB" id="62at2759"/>
<evidence type="ECO:0000313" key="4">
    <source>
        <dbReference type="Proteomes" id="UP000005222"/>
    </source>
</evidence>
<dbReference type="FunCoup" id="G8YC46">
    <property type="interactions" value="600"/>
</dbReference>
<dbReference type="STRING" id="559304.G8YC46"/>
<evidence type="ECO:0000256" key="1">
    <source>
        <dbReference type="ARBA" id="ARBA00061469"/>
    </source>
</evidence>
<dbReference type="Pfam" id="PF09783">
    <property type="entry name" value="Vac_ImportDeg"/>
    <property type="match status" value="1"/>
</dbReference>
<comment type="similarity">
    <text evidence="1">Belongs to the GID4/VID24 family.</text>
</comment>
<dbReference type="HOGENOM" id="CLU_028759_2_0_1"/>
<name>G8YC46_PICSO</name>